<feature type="transmembrane region" description="Helical" evidence="9">
    <location>
        <begin position="290"/>
        <end position="308"/>
    </location>
</feature>
<comment type="similarity">
    <text evidence="2">Belongs to the oligopeptide OPT transporter family.</text>
</comment>
<keyword evidence="7 9" id="KW-1133">Transmembrane helix</keyword>
<protein>
    <recommendedName>
        <fullName evidence="12">Sexual differentiation process protein isp4</fullName>
    </recommendedName>
</protein>
<dbReference type="Proteomes" id="UP001586593">
    <property type="component" value="Unassembled WGS sequence"/>
</dbReference>
<dbReference type="InterPro" id="IPR004648">
    <property type="entry name" value="Oligpept_transpt"/>
</dbReference>
<keyword evidence="6" id="KW-0653">Protein transport</keyword>
<dbReference type="InterPro" id="IPR004813">
    <property type="entry name" value="OPT"/>
</dbReference>
<evidence type="ECO:0000313" key="10">
    <source>
        <dbReference type="EMBL" id="KAL1858007.1"/>
    </source>
</evidence>
<evidence type="ECO:0000256" key="6">
    <source>
        <dbReference type="ARBA" id="ARBA00022927"/>
    </source>
</evidence>
<dbReference type="PANTHER" id="PTHR22601">
    <property type="entry name" value="ISP4 LIKE PROTEIN"/>
    <property type="match status" value="1"/>
</dbReference>
<accession>A0ABR3WB83</accession>
<dbReference type="EMBL" id="JAZHXJ010000543">
    <property type="protein sequence ID" value="KAL1858007.1"/>
    <property type="molecule type" value="Genomic_DNA"/>
</dbReference>
<keyword evidence="4 9" id="KW-0812">Transmembrane</keyword>
<feature type="transmembrane region" description="Helical" evidence="9">
    <location>
        <begin position="34"/>
        <end position="54"/>
    </location>
</feature>
<evidence type="ECO:0000256" key="1">
    <source>
        <dbReference type="ARBA" id="ARBA00004141"/>
    </source>
</evidence>
<evidence type="ECO:0000256" key="8">
    <source>
        <dbReference type="ARBA" id="ARBA00023136"/>
    </source>
</evidence>
<dbReference type="NCBIfam" id="TIGR00728">
    <property type="entry name" value="OPT_sfam"/>
    <property type="match status" value="1"/>
</dbReference>
<dbReference type="Pfam" id="PF03169">
    <property type="entry name" value="OPT"/>
    <property type="match status" value="1"/>
</dbReference>
<organism evidence="10 11">
    <name type="scientific">Phialemonium thermophilum</name>
    <dbReference type="NCBI Taxonomy" id="223376"/>
    <lineage>
        <taxon>Eukaryota</taxon>
        <taxon>Fungi</taxon>
        <taxon>Dikarya</taxon>
        <taxon>Ascomycota</taxon>
        <taxon>Pezizomycotina</taxon>
        <taxon>Sordariomycetes</taxon>
        <taxon>Sordariomycetidae</taxon>
        <taxon>Cephalothecales</taxon>
        <taxon>Cephalothecaceae</taxon>
        <taxon>Phialemonium</taxon>
    </lineage>
</organism>
<comment type="caution">
    <text evidence="10">The sequence shown here is derived from an EMBL/GenBank/DDBJ whole genome shotgun (WGS) entry which is preliminary data.</text>
</comment>
<evidence type="ECO:0000256" key="7">
    <source>
        <dbReference type="ARBA" id="ARBA00022989"/>
    </source>
</evidence>
<evidence type="ECO:0000256" key="3">
    <source>
        <dbReference type="ARBA" id="ARBA00022448"/>
    </source>
</evidence>
<keyword evidence="11" id="KW-1185">Reference proteome</keyword>
<feature type="transmembrane region" description="Helical" evidence="9">
    <location>
        <begin position="108"/>
        <end position="128"/>
    </location>
</feature>
<evidence type="ECO:0000256" key="4">
    <source>
        <dbReference type="ARBA" id="ARBA00022692"/>
    </source>
</evidence>
<sequence length="440" mass="50682">MKIEAALITNNSPYSEVRSVVDNHDDPSIPCSTIRAWIIGLVFSAVLGFTNQLFSIRQPSITILANVAQLLAYPVGKSMERWLPDWGVTVGGVRHSLNPGPFSKKEHMLITIFGNVSYNIPYTNYIIWSQYLPQFFNQKYAGQFAYQILIALGTNFIGYGMAGIVRRFLVYPSYCVWPASLVTIALNQAFHNETNTPVDGPFGSVFRVSRYRFFLVVFAAMFVYFWFPNYLFTALSVFSWMSWIAPDHRDLNTVVGMNNGIGLNPWPTFDWNILLFDATDPLMVPFFSTFNKFVGMFLTAFVVLAFWYGNVYHTGYLPINTNRVYDNTAHLYNVSRAIDHRGLFDPAKYEAYSPAYLGAANLVLYITFFAIYPATLVYIYLYHRYEIAMGFRSLVNSFRRKRVAQEGQYQDIHNRLMAKYPEGMCRVSRRSRRRRITRPV</sequence>
<keyword evidence="3" id="KW-0813">Transport</keyword>
<evidence type="ECO:0000256" key="9">
    <source>
        <dbReference type="SAM" id="Phobius"/>
    </source>
</evidence>
<evidence type="ECO:0000256" key="2">
    <source>
        <dbReference type="ARBA" id="ARBA00008807"/>
    </source>
</evidence>
<evidence type="ECO:0000256" key="5">
    <source>
        <dbReference type="ARBA" id="ARBA00022856"/>
    </source>
</evidence>
<keyword evidence="8 9" id="KW-0472">Membrane</keyword>
<name>A0ABR3WB83_9PEZI</name>
<comment type="subcellular location">
    <subcellularLocation>
        <location evidence="1">Membrane</location>
        <topology evidence="1">Multi-pass membrane protein</topology>
    </subcellularLocation>
</comment>
<gene>
    <name evidence="10" type="ORF">VTK73DRAFT_7975</name>
</gene>
<reference evidence="10 11" key="1">
    <citation type="journal article" date="2024" name="Commun. Biol.">
        <title>Comparative genomic analysis of thermophilic fungi reveals convergent evolutionary adaptations and gene losses.</title>
        <authorList>
            <person name="Steindorff A.S."/>
            <person name="Aguilar-Pontes M.V."/>
            <person name="Robinson A.J."/>
            <person name="Andreopoulos B."/>
            <person name="LaButti K."/>
            <person name="Kuo A."/>
            <person name="Mondo S."/>
            <person name="Riley R."/>
            <person name="Otillar R."/>
            <person name="Haridas S."/>
            <person name="Lipzen A."/>
            <person name="Grimwood J."/>
            <person name="Schmutz J."/>
            <person name="Clum A."/>
            <person name="Reid I.D."/>
            <person name="Moisan M.C."/>
            <person name="Butler G."/>
            <person name="Nguyen T.T.M."/>
            <person name="Dewar K."/>
            <person name="Conant G."/>
            <person name="Drula E."/>
            <person name="Henrissat B."/>
            <person name="Hansel C."/>
            <person name="Singer S."/>
            <person name="Hutchinson M.I."/>
            <person name="de Vries R.P."/>
            <person name="Natvig D.O."/>
            <person name="Powell A.J."/>
            <person name="Tsang A."/>
            <person name="Grigoriev I.V."/>
        </authorList>
    </citation>
    <scope>NUCLEOTIDE SEQUENCE [LARGE SCALE GENOMIC DNA]</scope>
    <source>
        <strain evidence="10 11">ATCC 24622</strain>
    </source>
</reference>
<feature type="transmembrane region" description="Helical" evidence="9">
    <location>
        <begin position="362"/>
        <end position="382"/>
    </location>
</feature>
<proteinExistence type="inferred from homology"/>
<evidence type="ECO:0008006" key="12">
    <source>
        <dbReference type="Google" id="ProtNLM"/>
    </source>
</evidence>
<feature type="transmembrane region" description="Helical" evidence="9">
    <location>
        <begin position="140"/>
        <end position="161"/>
    </location>
</feature>
<feature type="transmembrane region" description="Helical" evidence="9">
    <location>
        <begin position="211"/>
        <end position="232"/>
    </location>
</feature>
<keyword evidence="5" id="KW-0571">Peptide transport</keyword>
<evidence type="ECO:0000313" key="11">
    <source>
        <dbReference type="Proteomes" id="UP001586593"/>
    </source>
</evidence>